<dbReference type="Proteomes" id="UP001255856">
    <property type="component" value="Unassembled WGS sequence"/>
</dbReference>
<name>A0AAD9IFE0_PROWI</name>
<dbReference type="PANTHER" id="PTHR45962:SF1">
    <property type="entry name" value="N-FATTY-ACYL-AMINO ACID SYNTHASE_HYDROLASE PM20D1"/>
    <property type="match status" value="1"/>
</dbReference>
<evidence type="ECO:0000256" key="7">
    <source>
        <dbReference type="PIRSR" id="PIRSR037217-2"/>
    </source>
</evidence>
<dbReference type="Gene3D" id="3.40.630.10">
    <property type="entry name" value="Zn peptidases"/>
    <property type="match status" value="1"/>
</dbReference>
<keyword evidence="4" id="KW-0378">Hydrolase</keyword>
<keyword evidence="5 7" id="KW-0862">Zinc</keyword>
<evidence type="ECO:0000313" key="11">
    <source>
        <dbReference type="Proteomes" id="UP001255856"/>
    </source>
</evidence>
<dbReference type="InterPro" id="IPR017141">
    <property type="entry name" value="Pept_M20_carboxypep"/>
</dbReference>
<evidence type="ECO:0000256" key="5">
    <source>
        <dbReference type="ARBA" id="ARBA00022833"/>
    </source>
</evidence>
<dbReference type="Pfam" id="PF01546">
    <property type="entry name" value="Peptidase_M20"/>
    <property type="match status" value="1"/>
</dbReference>
<dbReference type="PANTHER" id="PTHR45962">
    <property type="entry name" value="N-FATTY-ACYL-AMINO ACID SYNTHASE/HYDROLASE PM20D1"/>
    <property type="match status" value="1"/>
</dbReference>
<reference evidence="10" key="1">
    <citation type="submission" date="2021-01" db="EMBL/GenBank/DDBJ databases">
        <authorList>
            <person name="Eckstrom K.M.E."/>
        </authorList>
    </citation>
    <scope>NUCLEOTIDE SEQUENCE</scope>
    <source>
        <strain evidence="10">UVCC 0001</strain>
    </source>
</reference>
<dbReference type="InterPro" id="IPR047177">
    <property type="entry name" value="Pept_M20A"/>
</dbReference>
<gene>
    <name evidence="10" type="ORF">QBZ16_005301</name>
</gene>
<feature type="binding site" evidence="7">
    <location>
        <position position="485"/>
    </location>
    <ligand>
        <name>Zn(2+)</name>
        <dbReference type="ChEBI" id="CHEBI:29105"/>
        <label>1</label>
    </ligand>
</feature>
<dbReference type="PROSITE" id="PS00758">
    <property type="entry name" value="ARGE_DAPE_CPG2_1"/>
    <property type="match status" value="1"/>
</dbReference>
<dbReference type="PROSITE" id="PS51257">
    <property type="entry name" value="PROKAR_LIPOPROTEIN"/>
    <property type="match status" value="1"/>
</dbReference>
<organism evidence="10 11">
    <name type="scientific">Prototheca wickerhamii</name>
    <dbReference type="NCBI Taxonomy" id="3111"/>
    <lineage>
        <taxon>Eukaryota</taxon>
        <taxon>Viridiplantae</taxon>
        <taxon>Chlorophyta</taxon>
        <taxon>core chlorophytes</taxon>
        <taxon>Trebouxiophyceae</taxon>
        <taxon>Chlorellales</taxon>
        <taxon>Chlorellaceae</taxon>
        <taxon>Prototheca</taxon>
    </lineage>
</organism>
<feature type="active site" description="Proton acceptor" evidence="6">
    <location>
        <position position="189"/>
    </location>
</feature>
<dbReference type="InterPro" id="IPR001261">
    <property type="entry name" value="ArgE/DapE_CS"/>
</dbReference>
<dbReference type="AlphaFoldDB" id="A0AAD9IFE0"/>
<dbReference type="InterPro" id="IPR002933">
    <property type="entry name" value="Peptidase_M20"/>
</dbReference>
<feature type="active site" evidence="6">
    <location>
        <position position="125"/>
    </location>
</feature>
<dbReference type="PIRSF" id="PIRSF037217">
    <property type="entry name" value="Carboxypeptidase_S"/>
    <property type="match status" value="1"/>
</dbReference>
<keyword evidence="3 7" id="KW-0479">Metal-binding</keyword>
<evidence type="ECO:0000256" key="2">
    <source>
        <dbReference type="ARBA" id="ARBA00022670"/>
    </source>
</evidence>
<feature type="signal peptide" evidence="8">
    <location>
        <begin position="1"/>
        <end position="23"/>
    </location>
</feature>
<dbReference type="Gene3D" id="1.10.150.900">
    <property type="match status" value="1"/>
</dbReference>
<feature type="domain" description="Peptidase M20 dimerisation" evidence="9">
    <location>
        <begin position="247"/>
        <end position="395"/>
    </location>
</feature>
<evidence type="ECO:0000256" key="3">
    <source>
        <dbReference type="ARBA" id="ARBA00022723"/>
    </source>
</evidence>
<evidence type="ECO:0000256" key="8">
    <source>
        <dbReference type="SAM" id="SignalP"/>
    </source>
</evidence>
<comment type="caution">
    <text evidence="10">The sequence shown here is derived from an EMBL/GenBank/DDBJ whole genome shotgun (WGS) entry which is preliminary data.</text>
</comment>
<dbReference type="GO" id="GO:0006508">
    <property type="term" value="P:proteolysis"/>
    <property type="evidence" value="ECO:0007669"/>
    <property type="project" value="UniProtKB-KW"/>
</dbReference>
<dbReference type="Pfam" id="PF07687">
    <property type="entry name" value="M20_dimer"/>
    <property type="match status" value="1"/>
</dbReference>
<feature type="binding site" evidence="7">
    <location>
        <position position="155"/>
    </location>
    <ligand>
        <name>Zn(2+)</name>
        <dbReference type="ChEBI" id="CHEBI:29105"/>
        <label>1</label>
    </ligand>
</feature>
<feature type="chain" id="PRO_5042138102" description="Peptidase M20 dimerisation domain-containing protein" evidence="8">
    <location>
        <begin position="24"/>
        <end position="534"/>
    </location>
</feature>
<dbReference type="SUPFAM" id="SSF53187">
    <property type="entry name" value="Zn-dependent exopeptidases"/>
    <property type="match status" value="1"/>
</dbReference>
<keyword evidence="8" id="KW-0732">Signal</keyword>
<feature type="binding site" evidence="7">
    <location>
        <position position="217"/>
    </location>
    <ligand>
        <name>Zn(2+)</name>
        <dbReference type="ChEBI" id="CHEBI:29105"/>
        <label>2</label>
    </ligand>
</feature>
<keyword evidence="11" id="KW-1185">Reference proteome</keyword>
<evidence type="ECO:0000256" key="6">
    <source>
        <dbReference type="PIRSR" id="PIRSR037217-1"/>
    </source>
</evidence>
<dbReference type="GO" id="GO:0004181">
    <property type="term" value="F:metallocarboxypeptidase activity"/>
    <property type="evidence" value="ECO:0007669"/>
    <property type="project" value="InterPro"/>
</dbReference>
<dbReference type="GO" id="GO:0046872">
    <property type="term" value="F:metal ion binding"/>
    <property type="evidence" value="ECO:0007669"/>
    <property type="project" value="UniProtKB-KW"/>
</dbReference>
<proteinExistence type="inferred from homology"/>
<feature type="binding site" evidence="7">
    <location>
        <position position="123"/>
    </location>
    <ligand>
        <name>Zn(2+)</name>
        <dbReference type="ChEBI" id="CHEBI:29105"/>
        <label>2</label>
    </ligand>
</feature>
<evidence type="ECO:0000256" key="4">
    <source>
        <dbReference type="ARBA" id="ARBA00022801"/>
    </source>
</evidence>
<protein>
    <recommendedName>
        <fullName evidence="9">Peptidase M20 dimerisation domain-containing protein</fullName>
    </recommendedName>
</protein>
<sequence length="534" mass="57102">MARSGVALTVLVVGLSLLACADAVGNETSNGSTTYELIDVPLAREAQVAQTLSTIIQSPTVADRDAPQHVSNGVPFEEMHADLAAAFPELYEVVDVELINNYSLLYTWEGSDPSLRPLLLISHQDVVPAPIDNWTVDPFSGHIDDKYVWGRGTLDTKGSGVAILEAWEQLRSQGWTPTRTILFGFGHDEEVGGRQGAAFISNVLEERYPEGLEMILDEGGFTLTDGLGEAAEGLLSDNAGIASVGMGEKGKESWDFFIRGAGGHSSMPPPPGTSTTATLGALLTMLNDRLLPARLQPPVTDFLSTIAPYVKSKEMAYVLSQPNSPTFAPLLTQLLASIPITSTMVRTSHGVVGADAGGQTRNAMPTSASITVDFRTLANGGDEVEEFIAGIMADLEVPDTGSVEVVKHDAFVNASAITPASGARFEAVRRAILETIPSPGGPPVLVMPYLMSGGTDSKNYERLARERIFRYEPFAVPNDDLPGIHGVDERISIESYIHGIKFYIRFTQLVADGALTDDTPCPNSICAPASEDHF</sequence>
<evidence type="ECO:0000313" key="10">
    <source>
        <dbReference type="EMBL" id="KAK2076541.1"/>
    </source>
</evidence>
<evidence type="ECO:0000259" key="9">
    <source>
        <dbReference type="Pfam" id="PF07687"/>
    </source>
</evidence>
<dbReference type="EMBL" id="JASFZW010000009">
    <property type="protein sequence ID" value="KAK2076541.1"/>
    <property type="molecule type" value="Genomic_DNA"/>
</dbReference>
<accession>A0AAD9IFE0</accession>
<comment type="similarity">
    <text evidence="1">Belongs to the peptidase M20A family.</text>
</comment>
<dbReference type="InterPro" id="IPR011650">
    <property type="entry name" value="Peptidase_M20_dimer"/>
</dbReference>
<keyword evidence="2" id="KW-0645">Protease</keyword>
<feature type="binding site" evidence="7">
    <location>
        <position position="155"/>
    </location>
    <ligand>
        <name>Zn(2+)</name>
        <dbReference type="ChEBI" id="CHEBI:29105"/>
        <label>2</label>
    </ligand>
</feature>
<evidence type="ECO:0000256" key="1">
    <source>
        <dbReference type="ARBA" id="ARBA00006247"/>
    </source>
</evidence>
<feature type="binding site" evidence="7">
    <location>
        <position position="190"/>
    </location>
    <ligand>
        <name>Zn(2+)</name>
        <dbReference type="ChEBI" id="CHEBI:29105"/>
        <label>1</label>
    </ligand>
</feature>